<organism evidence="6 7">
    <name type="scientific">Nocardia speluncae</name>
    <dbReference type="NCBI Taxonomy" id="419477"/>
    <lineage>
        <taxon>Bacteria</taxon>
        <taxon>Bacillati</taxon>
        <taxon>Actinomycetota</taxon>
        <taxon>Actinomycetes</taxon>
        <taxon>Mycobacteriales</taxon>
        <taxon>Nocardiaceae</taxon>
        <taxon>Nocardia</taxon>
    </lineage>
</organism>
<dbReference type="SUPFAM" id="SSF51679">
    <property type="entry name" value="Bacterial luciferase-like"/>
    <property type="match status" value="1"/>
</dbReference>
<dbReference type="InterPro" id="IPR036661">
    <property type="entry name" value="Luciferase-like_sf"/>
</dbReference>
<reference evidence="6 7" key="1">
    <citation type="submission" date="2020-04" db="EMBL/GenBank/DDBJ databases">
        <title>MicrobeNet Type strains.</title>
        <authorList>
            <person name="Nicholson A.C."/>
        </authorList>
    </citation>
    <scope>NUCLEOTIDE SEQUENCE [LARGE SCALE GENOMIC DNA]</scope>
    <source>
        <strain evidence="6 7">DSM 45078</strain>
    </source>
</reference>
<dbReference type="Pfam" id="PF00296">
    <property type="entry name" value="Bac_luciferase"/>
    <property type="match status" value="1"/>
</dbReference>
<dbReference type="PANTHER" id="PTHR42847">
    <property type="entry name" value="ALKANESULFONATE MONOOXYGENASE"/>
    <property type="match status" value="1"/>
</dbReference>
<dbReference type="Gene3D" id="3.20.20.30">
    <property type="entry name" value="Luciferase-like domain"/>
    <property type="match status" value="1"/>
</dbReference>
<sequence>MPRTGLRFTFALPDPDPVQQSHVFRAALEMARFADTRGVDLISLDEHHASGFGWSSNPILTGGMILAGTERIRVGVSAALGPLWDPVRLAEDLAVVDQVSGGRMTVTLGLGYRPVEYAAMGKDYHQRGRLMDQLLDTLLKAWTGEPFEYHGATVAITPRPLTRPHPSIMIGGSAKATARRAVRTRLPLQIPDYLPELKAFYEDLCREEGIRPQVHMVAAHRPGMVVLHEDPDRAWAELGKHLMWEAVEYGAWAAGDMRSVMHIPGVAGIEEVRASGRYRVLTPDQLIAELATHGGNASVTLHPLVGGMPIEEAWKSVHLLTDVVIPALAAQHSTVRAQGVRPPGADEPAVFDRTLENLRGSVGSS</sequence>
<comment type="caution">
    <text evidence="6">The sequence shown here is derived from an EMBL/GenBank/DDBJ whole genome shotgun (WGS) entry which is preliminary data.</text>
</comment>
<protein>
    <submittedName>
        <fullName evidence="6">LLM class flavin-dependent oxidoreductase</fullName>
    </submittedName>
</protein>
<evidence type="ECO:0000256" key="1">
    <source>
        <dbReference type="ARBA" id="ARBA00022630"/>
    </source>
</evidence>
<feature type="domain" description="Luciferase-like" evidence="5">
    <location>
        <begin position="9"/>
        <end position="254"/>
    </location>
</feature>
<dbReference type="RefSeq" id="WP_068040309.1">
    <property type="nucleotide sequence ID" value="NZ_JAAXOO010000002.1"/>
</dbReference>
<keyword evidence="2" id="KW-0288">FMN</keyword>
<keyword evidence="4" id="KW-0503">Monooxygenase</keyword>
<dbReference type="GO" id="GO:0046306">
    <property type="term" value="P:alkanesulfonate catabolic process"/>
    <property type="evidence" value="ECO:0007669"/>
    <property type="project" value="TreeGrafter"/>
</dbReference>
<dbReference type="AlphaFoldDB" id="A0A846XAY9"/>
<dbReference type="Proteomes" id="UP000565715">
    <property type="component" value="Unassembled WGS sequence"/>
</dbReference>
<evidence type="ECO:0000259" key="5">
    <source>
        <dbReference type="Pfam" id="PF00296"/>
    </source>
</evidence>
<dbReference type="InterPro" id="IPR050172">
    <property type="entry name" value="SsuD_RutA_monooxygenase"/>
</dbReference>
<gene>
    <name evidence="6" type="ORF">HGA13_08920</name>
</gene>
<evidence type="ECO:0000256" key="2">
    <source>
        <dbReference type="ARBA" id="ARBA00022643"/>
    </source>
</evidence>
<dbReference type="PANTHER" id="PTHR42847:SF4">
    <property type="entry name" value="ALKANESULFONATE MONOOXYGENASE-RELATED"/>
    <property type="match status" value="1"/>
</dbReference>
<proteinExistence type="predicted"/>
<keyword evidence="7" id="KW-1185">Reference proteome</keyword>
<name>A0A846XAY9_9NOCA</name>
<dbReference type="EMBL" id="JAAXOO010000002">
    <property type="protein sequence ID" value="NKY33188.1"/>
    <property type="molecule type" value="Genomic_DNA"/>
</dbReference>
<dbReference type="InterPro" id="IPR011251">
    <property type="entry name" value="Luciferase-like_dom"/>
</dbReference>
<dbReference type="GO" id="GO:0008726">
    <property type="term" value="F:alkanesulfonate monooxygenase activity"/>
    <property type="evidence" value="ECO:0007669"/>
    <property type="project" value="TreeGrafter"/>
</dbReference>
<evidence type="ECO:0000313" key="6">
    <source>
        <dbReference type="EMBL" id="NKY33188.1"/>
    </source>
</evidence>
<keyword evidence="3" id="KW-0560">Oxidoreductase</keyword>
<accession>A0A846XAY9</accession>
<evidence type="ECO:0000256" key="3">
    <source>
        <dbReference type="ARBA" id="ARBA00023002"/>
    </source>
</evidence>
<evidence type="ECO:0000313" key="7">
    <source>
        <dbReference type="Proteomes" id="UP000565715"/>
    </source>
</evidence>
<keyword evidence="1" id="KW-0285">Flavoprotein</keyword>
<evidence type="ECO:0000256" key="4">
    <source>
        <dbReference type="ARBA" id="ARBA00023033"/>
    </source>
</evidence>